<name>A0AA88MZR3_CHASR</name>
<reference evidence="1" key="1">
    <citation type="submission" date="2023-07" db="EMBL/GenBank/DDBJ databases">
        <title>Chromosome-level Genome Assembly of Striped Snakehead (Channa striata).</title>
        <authorList>
            <person name="Liu H."/>
        </authorList>
    </citation>
    <scope>NUCLEOTIDE SEQUENCE</scope>
    <source>
        <strain evidence="1">Gz</strain>
        <tissue evidence="1">Muscle</tissue>
    </source>
</reference>
<gene>
    <name evidence="1" type="ORF">Q5P01_011611</name>
</gene>
<evidence type="ECO:0000313" key="2">
    <source>
        <dbReference type="Proteomes" id="UP001187415"/>
    </source>
</evidence>
<organism evidence="1 2">
    <name type="scientific">Channa striata</name>
    <name type="common">Snakehead murrel</name>
    <name type="synonym">Ophicephalus striatus</name>
    <dbReference type="NCBI Taxonomy" id="64152"/>
    <lineage>
        <taxon>Eukaryota</taxon>
        <taxon>Metazoa</taxon>
        <taxon>Chordata</taxon>
        <taxon>Craniata</taxon>
        <taxon>Vertebrata</taxon>
        <taxon>Euteleostomi</taxon>
        <taxon>Actinopterygii</taxon>
        <taxon>Neopterygii</taxon>
        <taxon>Teleostei</taxon>
        <taxon>Neoteleostei</taxon>
        <taxon>Acanthomorphata</taxon>
        <taxon>Anabantaria</taxon>
        <taxon>Anabantiformes</taxon>
        <taxon>Channoidei</taxon>
        <taxon>Channidae</taxon>
        <taxon>Channa</taxon>
    </lineage>
</organism>
<comment type="caution">
    <text evidence="1">The sequence shown here is derived from an EMBL/GenBank/DDBJ whole genome shotgun (WGS) entry which is preliminary data.</text>
</comment>
<dbReference type="AlphaFoldDB" id="A0AA88MZR3"/>
<keyword evidence="2" id="KW-1185">Reference proteome</keyword>
<sequence>MKRTDLLQRLAESTSGLRALESSNEAFEVKTTEKDKDEFPSALIQKQVEAMTSVIELLLEALADLSDIEIEDLKRLMLSQIDRYKPSSDTIWKWLQLRTKGDIFSRCTSLCTDPESSNNGSC</sequence>
<accession>A0AA88MZR3</accession>
<evidence type="ECO:0000313" key="1">
    <source>
        <dbReference type="EMBL" id="KAK2844952.1"/>
    </source>
</evidence>
<proteinExistence type="predicted"/>
<protein>
    <submittedName>
        <fullName evidence="1">Uncharacterized protein</fullName>
    </submittedName>
</protein>
<dbReference type="Proteomes" id="UP001187415">
    <property type="component" value="Unassembled WGS sequence"/>
</dbReference>
<dbReference type="EMBL" id="JAUPFM010000008">
    <property type="protein sequence ID" value="KAK2844952.1"/>
    <property type="molecule type" value="Genomic_DNA"/>
</dbReference>